<keyword evidence="1" id="KW-0812">Transmembrane</keyword>
<keyword evidence="1" id="KW-0472">Membrane</keyword>
<keyword evidence="1" id="KW-0998">Cell outer membrane</keyword>
<dbReference type="InterPro" id="IPR039426">
    <property type="entry name" value="TonB-dep_rcpt-like"/>
</dbReference>
<name>A0A8F9TWM3_9BACT</name>
<protein>
    <submittedName>
        <fullName evidence="4">TonB-dependent receptor plug domain-containing protein</fullName>
    </submittedName>
</protein>
<proteinExistence type="inferred from homology"/>
<dbReference type="Gene3D" id="2.170.130.10">
    <property type="entry name" value="TonB-dependent receptor, plug domain"/>
    <property type="match status" value="1"/>
</dbReference>
<dbReference type="PANTHER" id="PTHR47234">
    <property type="match status" value="1"/>
</dbReference>
<reference evidence="4" key="1">
    <citation type="submission" date="2021-08" db="EMBL/GenBank/DDBJ databases">
        <title>Genome of a novel bacterium of the phylum Verrucomicrobia, Oleiharenicola sp. KSB-15.</title>
        <authorList>
            <person name="Chung J.-H."/>
            <person name="Ahn J.-H."/>
            <person name="Yoon Y."/>
            <person name="Kim D.-Y."/>
            <person name="An S.-H."/>
            <person name="Park I."/>
            <person name="Yeon J."/>
        </authorList>
    </citation>
    <scope>NUCLEOTIDE SEQUENCE</scope>
    <source>
        <strain evidence="4">KSB-15</strain>
    </source>
</reference>
<evidence type="ECO:0000256" key="1">
    <source>
        <dbReference type="PROSITE-ProRule" id="PRU01360"/>
    </source>
</evidence>
<accession>A0A8F9TWM3</accession>
<comment type="subcellular location">
    <subcellularLocation>
        <location evidence="1">Cell outer membrane</location>
        <topology evidence="1">Multi-pass membrane protein</topology>
    </subcellularLocation>
</comment>
<dbReference type="PROSITE" id="PS52016">
    <property type="entry name" value="TONB_DEPENDENT_REC_3"/>
    <property type="match status" value="1"/>
</dbReference>
<sequence>MNDHMLGSRGKNTPVRAALWLSLLTLPALAATAQGTDISATADEPLALEKYVTTGRFIPYAAEAPAIPVQVISKAKIEASGESGDLLAVIRRTVPQFIGNGNRGASNANIGGGSTNGGSQLRPGNVQTLVLIDGRRAAFAPVAATGGFTFVDVNSIPVSAVERIEVLSDGASTVYGSDAVSGVVNIILKKDFAGAEIGGGYRGATQKAHWAERLARSIMGARAGQTDITMSAEWVKLDSHFQSERDFSADHMGKTSTFPGAVQTAPGGPSC</sequence>
<evidence type="ECO:0000313" key="5">
    <source>
        <dbReference type="Proteomes" id="UP000825051"/>
    </source>
</evidence>
<dbReference type="GO" id="GO:0009279">
    <property type="term" value="C:cell outer membrane"/>
    <property type="evidence" value="ECO:0007669"/>
    <property type="project" value="UniProtKB-SubCell"/>
</dbReference>
<dbReference type="Pfam" id="PF07715">
    <property type="entry name" value="Plug"/>
    <property type="match status" value="1"/>
</dbReference>
<dbReference type="RefSeq" id="WP_220163235.1">
    <property type="nucleotide sequence ID" value="NZ_CP080507.1"/>
</dbReference>
<gene>
    <name evidence="4" type="ORF">K0B96_01960</name>
</gene>
<feature type="signal peptide" evidence="2">
    <location>
        <begin position="1"/>
        <end position="30"/>
    </location>
</feature>
<keyword evidence="1" id="KW-0813">Transport</keyword>
<dbReference type="Proteomes" id="UP000825051">
    <property type="component" value="Chromosome"/>
</dbReference>
<dbReference type="AlphaFoldDB" id="A0A8F9TWM3"/>
<dbReference type="SUPFAM" id="SSF56935">
    <property type="entry name" value="Porins"/>
    <property type="match status" value="1"/>
</dbReference>
<keyword evidence="1" id="KW-1134">Transmembrane beta strand</keyword>
<dbReference type="InterPro" id="IPR037066">
    <property type="entry name" value="Plug_dom_sf"/>
</dbReference>
<keyword evidence="4" id="KW-0675">Receptor</keyword>
<organism evidence="4 5">
    <name type="scientific">Horticoccus luteus</name>
    <dbReference type="NCBI Taxonomy" id="2862869"/>
    <lineage>
        <taxon>Bacteria</taxon>
        <taxon>Pseudomonadati</taxon>
        <taxon>Verrucomicrobiota</taxon>
        <taxon>Opitutia</taxon>
        <taxon>Opitutales</taxon>
        <taxon>Opitutaceae</taxon>
        <taxon>Horticoccus</taxon>
    </lineage>
</organism>
<dbReference type="PANTHER" id="PTHR47234:SF3">
    <property type="entry name" value="SECRETIN_TONB SHORT N-TERMINAL DOMAIN-CONTAINING PROTEIN"/>
    <property type="match status" value="1"/>
</dbReference>
<dbReference type="KEGG" id="ole:K0B96_01960"/>
<evidence type="ECO:0000313" key="4">
    <source>
        <dbReference type="EMBL" id="QYM79407.1"/>
    </source>
</evidence>
<dbReference type="EMBL" id="CP080507">
    <property type="protein sequence ID" value="QYM79407.1"/>
    <property type="molecule type" value="Genomic_DNA"/>
</dbReference>
<comment type="similarity">
    <text evidence="1">Belongs to the TonB-dependent receptor family.</text>
</comment>
<dbReference type="InterPro" id="IPR012910">
    <property type="entry name" value="Plug_dom"/>
</dbReference>
<feature type="chain" id="PRO_5034082811" evidence="2">
    <location>
        <begin position="31"/>
        <end position="271"/>
    </location>
</feature>
<keyword evidence="5" id="KW-1185">Reference proteome</keyword>
<evidence type="ECO:0000256" key="2">
    <source>
        <dbReference type="SAM" id="SignalP"/>
    </source>
</evidence>
<feature type="domain" description="TonB-dependent receptor plug" evidence="3">
    <location>
        <begin position="67"/>
        <end position="183"/>
    </location>
</feature>
<keyword evidence="2" id="KW-0732">Signal</keyword>
<evidence type="ECO:0000259" key="3">
    <source>
        <dbReference type="Pfam" id="PF07715"/>
    </source>
</evidence>